<evidence type="ECO:0000313" key="4">
    <source>
        <dbReference type="Proteomes" id="UP000036700"/>
    </source>
</evidence>
<evidence type="ECO:0000256" key="1">
    <source>
        <dbReference type="ARBA" id="ARBA00008769"/>
    </source>
</evidence>
<accession>A0A0G3EQ38</accession>
<dbReference type="GO" id="GO:0015288">
    <property type="term" value="F:porin activity"/>
    <property type="evidence" value="ECO:0007669"/>
    <property type="project" value="InterPro"/>
</dbReference>
<reference evidence="4" key="1">
    <citation type="submission" date="2015-06" db="EMBL/GenBank/DDBJ databases">
        <authorList>
            <person name="Lim Y.L."/>
            <person name="Ee R."/>
            <person name="Yong D."/>
            <person name="How K.Y."/>
            <person name="Yin W.F."/>
            <person name="Chan K.G."/>
        </authorList>
    </citation>
    <scope>NUCLEOTIDE SEQUENCE [LARGE SCALE GENOMIC DNA]</scope>
    <source>
        <strain evidence="4">DSM 25325</strain>
    </source>
</reference>
<dbReference type="InterPro" id="IPR052932">
    <property type="entry name" value="OprB_Porin"/>
</dbReference>
<keyword evidence="2" id="KW-0732">Signal</keyword>
<dbReference type="PANTHER" id="PTHR37944">
    <property type="entry name" value="PORIN B"/>
    <property type="match status" value="1"/>
</dbReference>
<protein>
    <submittedName>
        <fullName evidence="3">Porin</fullName>
    </submittedName>
</protein>
<dbReference type="KEGG" id="ptx:ABW99_07895"/>
<comment type="similarity">
    <text evidence="1 2">Belongs to the OprB family.</text>
</comment>
<evidence type="ECO:0000256" key="2">
    <source>
        <dbReference type="RuleBase" id="RU363072"/>
    </source>
</evidence>
<dbReference type="Pfam" id="PF04966">
    <property type="entry name" value="OprB"/>
    <property type="match status" value="1"/>
</dbReference>
<dbReference type="RefSeq" id="WP_047213964.1">
    <property type="nucleotide sequence ID" value="NZ_CP011568.3"/>
</dbReference>
<dbReference type="Proteomes" id="UP000036700">
    <property type="component" value="Chromosome"/>
</dbReference>
<dbReference type="GO" id="GO:0008643">
    <property type="term" value="P:carbohydrate transport"/>
    <property type="evidence" value="ECO:0007669"/>
    <property type="project" value="InterPro"/>
</dbReference>
<name>A0A0G3EQ38_9BURK</name>
<gene>
    <name evidence="3" type="ORF">ABW99_07895</name>
</gene>
<sequence>MSIDKPLNRLSLRAGTFRRILLAGLWSGTLASPLLAHAADTGNATPPAQDDLWTRQTLLGDMWGIRPALARYGITFSLNETSEYLNNLRGGIRRGGTYDGVTTATVQVDTQKAFGWAGGTFNVSALQIHGRSISPNYLGSIQTASGIEADGTTRLWELWYEQALLNDRMSVRVGQQSIDQEFMNSPSLGLFVNTMFGWPTVPSYDMPSGGPAYPLSALGVRVSYKLANNLSVLAGVFDGNSTGATPSQDSQKIDGSGTKFNLHNGALWIGELQYNLNPADGGATSGLPGVYKVGVWYNSNRFADQGFDTNGLSLASAQSNGIGYAHRGNYSLYGIVDQMIWRESPTSARSVNFFTRVMGAPGDRNPISFSANAGLVMHAPLAGRDNDTAGIGIGYAKVGNHAVALDRANASINGGFSPVRSDETFVEATYQYQVAPWWQLQADAQYTFNVGGGVVDPNNPTQKIGNTFVVGVRTNIAF</sequence>
<evidence type="ECO:0000313" key="3">
    <source>
        <dbReference type="EMBL" id="AKJ68144.1"/>
    </source>
</evidence>
<feature type="chain" id="PRO_5007228129" evidence="2">
    <location>
        <begin position="39"/>
        <end position="478"/>
    </location>
</feature>
<dbReference type="EMBL" id="CP011568">
    <property type="protein sequence ID" value="AKJ68144.1"/>
    <property type="molecule type" value="Genomic_DNA"/>
</dbReference>
<feature type="signal peptide" evidence="2">
    <location>
        <begin position="1"/>
        <end position="38"/>
    </location>
</feature>
<dbReference type="InterPro" id="IPR038673">
    <property type="entry name" value="OprB_sf"/>
</dbReference>
<organism evidence="3 4">
    <name type="scientific">Pandoraea thiooxydans</name>
    <dbReference type="NCBI Taxonomy" id="445709"/>
    <lineage>
        <taxon>Bacteria</taxon>
        <taxon>Pseudomonadati</taxon>
        <taxon>Pseudomonadota</taxon>
        <taxon>Betaproteobacteria</taxon>
        <taxon>Burkholderiales</taxon>
        <taxon>Burkholderiaceae</taxon>
        <taxon>Pandoraea</taxon>
    </lineage>
</organism>
<proteinExistence type="inferred from homology"/>
<dbReference type="Gene3D" id="2.40.160.180">
    <property type="entry name" value="Carbohydrate-selective porin OprB"/>
    <property type="match status" value="1"/>
</dbReference>
<dbReference type="OrthoDB" id="545475at2"/>
<dbReference type="STRING" id="445709.ABW99_07895"/>
<keyword evidence="4" id="KW-1185">Reference proteome</keyword>
<dbReference type="AlphaFoldDB" id="A0A0G3EQ38"/>
<dbReference type="PATRIC" id="fig|445709.3.peg.1687"/>
<dbReference type="InterPro" id="IPR007049">
    <property type="entry name" value="Carb-sel_porin_OprB"/>
</dbReference>
<dbReference type="GO" id="GO:0016020">
    <property type="term" value="C:membrane"/>
    <property type="evidence" value="ECO:0007669"/>
    <property type="project" value="InterPro"/>
</dbReference>
<dbReference type="PANTHER" id="PTHR37944:SF1">
    <property type="entry name" value="PORIN B"/>
    <property type="match status" value="1"/>
</dbReference>